<dbReference type="EMBL" id="LVKK01000073">
    <property type="protein sequence ID" value="OAG37337.1"/>
    <property type="molecule type" value="Genomic_DNA"/>
</dbReference>
<dbReference type="OrthoDB" id="10019231at2759"/>
<keyword evidence="3" id="KW-1185">Reference proteome</keyword>
<feature type="domain" description="Dienelactone hydrolase" evidence="1">
    <location>
        <begin position="27"/>
        <end position="293"/>
    </location>
</feature>
<accession>A0A177EZ50</accession>
<proteinExistence type="predicted"/>
<dbReference type="AlphaFoldDB" id="A0A177EZ50"/>
<dbReference type="GeneID" id="34603558"/>
<dbReference type="Proteomes" id="UP000077002">
    <property type="component" value="Unassembled WGS sequence"/>
</dbReference>
<sequence length="294" mass="32887">MSCPECFRGTVHTRTQPTGGFQNLGGIRTYIAGGSDPTRSKSTIIYLPDAFSLRLVNNMILADKYAELTGCRVLIPDIVFNNGLNPDIFPYMEMTLTPIPKFSVRSIAQKVLATLYILPQVLPFVLFGHPKRVYPKLLQFTRAMRQEIPAGGKLGVSGFCWGGWGSTMLCTETTIDGGSERLIDAQFNGHPSYLNESADMIRRAIEEFRVPYSSAVAGDDWEFNAQVANNIEANIRERLSEGSGDGNEDYKYEFKVYKGCKHGFCVRAKEDEINMEGYNAALLQAVNWFNKYLN</sequence>
<evidence type="ECO:0000259" key="1">
    <source>
        <dbReference type="Pfam" id="PF01738"/>
    </source>
</evidence>
<reference evidence="2 3" key="1">
    <citation type="submission" date="2016-03" db="EMBL/GenBank/DDBJ databases">
        <title>Draft genome sequence of the Fonsecaea monophora CBS 269.37.</title>
        <authorList>
            <person name="Bombassaro A."/>
            <person name="Vinicius W.A."/>
            <person name="De Hoog S."/>
            <person name="Sun J."/>
            <person name="Souza E.M."/>
            <person name="Raittz R.T."/>
            <person name="Costa F."/>
            <person name="Leao A.C."/>
            <person name="Tadra-Sfeir M.Z."/>
            <person name="Baura V."/>
            <person name="Balsanelli E."/>
            <person name="Pedrosa F.O."/>
            <person name="Moreno L.F."/>
            <person name="Steffens M.B."/>
            <person name="Xi L."/>
            <person name="Bocca A.L."/>
            <person name="Felipe M.S."/>
            <person name="Teixeira M."/>
            <person name="Telles Filho F.Q."/>
            <person name="Azevedo C.M."/>
            <person name="Gomes R."/>
            <person name="Vicente V.A."/>
        </authorList>
    </citation>
    <scope>NUCLEOTIDE SEQUENCE [LARGE SCALE GENOMIC DNA]</scope>
    <source>
        <strain evidence="2 3">CBS 269.37</strain>
    </source>
</reference>
<dbReference type="InterPro" id="IPR002925">
    <property type="entry name" value="Dienelactn_hydro"/>
</dbReference>
<dbReference type="InterPro" id="IPR029058">
    <property type="entry name" value="AB_hydrolase_fold"/>
</dbReference>
<dbReference type="Gene3D" id="3.40.50.1820">
    <property type="entry name" value="alpha/beta hydrolase"/>
    <property type="match status" value="1"/>
</dbReference>
<dbReference type="PANTHER" id="PTHR17630:SF105">
    <property type="entry name" value="DIENELACTONE HYDROLASE FAMILY PROTEIN (AFU_ORTHOLOGUE AFUA_4G08790)"/>
    <property type="match status" value="1"/>
</dbReference>
<organism evidence="2 3">
    <name type="scientific">Fonsecaea monophora</name>
    <dbReference type="NCBI Taxonomy" id="254056"/>
    <lineage>
        <taxon>Eukaryota</taxon>
        <taxon>Fungi</taxon>
        <taxon>Dikarya</taxon>
        <taxon>Ascomycota</taxon>
        <taxon>Pezizomycotina</taxon>
        <taxon>Eurotiomycetes</taxon>
        <taxon>Chaetothyriomycetidae</taxon>
        <taxon>Chaetothyriales</taxon>
        <taxon>Herpotrichiellaceae</taxon>
        <taxon>Fonsecaea</taxon>
    </lineage>
</organism>
<dbReference type="RefSeq" id="XP_022509289.1">
    <property type="nucleotide sequence ID" value="XM_022658358.1"/>
</dbReference>
<dbReference type="GO" id="GO:0016787">
    <property type="term" value="F:hydrolase activity"/>
    <property type="evidence" value="ECO:0007669"/>
    <property type="project" value="InterPro"/>
</dbReference>
<evidence type="ECO:0000313" key="3">
    <source>
        <dbReference type="Proteomes" id="UP000077002"/>
    </source>
</evidence>
<comment type="caution">
    <text evidence="2">The sequence shown here is derived from an EMBL/GenBank/DDBJ whole genome shotgun (WGS) entry which is preliminary data.</text>
</comment>
<name>A0A177EZ50_9EURO</name>
<dbReference type="PANTHER" id="PTHR17630">
    <property type="entry name" value="DIENELACTONE HYDROLASE"/>
    <property type="match status" value="1"/>
</dbReference>
<dbReference type="Pfam" id="PF01738">
    <property type="entry name" value="DLH"/>
    <property type="match status" value="1"/>
</dbReference>
<gene>
    <name evidence="2" type="ORF">AYO21_08414</name>
</gene>
<dbReference type="SUPFAM" id="SSF53474">
    <property type="entry name" value="alpha/beta-Hydrolases"/>
    <property type="match status" value="1"/>
</dbReference>
<protein>
    <recommendedName>
        <fullName evidence="1">Dienelactone hydrolase domain-containing protein</fullName>
    </recommendedName>
</protein>
<evidence type="ECO:0000313" key="2">
    <source>
        <dbReference type="EMBL" id="OAG37337.1"/>
    </source>
</evidence>